<dbReference type="RefSeq" id="WP_076484546.1">
    <property type="nucleotide sequence ID" value="NZ_FTOG01000005.1"/>
</dbReference>
<dbReference type="Proteomes" id="UP000186221">
    <property type="component" value="Unassembled WGS sequence"/>
</dbReference>
<dbReference type="AlphaFoldDB" id="A0A1N7LZI2"/>
<dbReference type="OrthoDB" id="5291879at2"/>
<accession>A0A1N7LZI2</accession>
<dbReference type="Gene3D" id="3.30.200.20">
    <property type="entry name" value="Phosphorylase Kinase, domain 1"/>
    <property type="match status" value="1"/>
</dbReference>
<evidence type="ECO:0000313" key="4">
    <source>
        <dbReference type="Proteomes" id="UP000186221"/>
    </source>
</evidence>
<reference evidence="4" key="1">
    <citation type="submission" date="2017-01" db="EMBL/GenBank/DDBJ databases">
        <authorList>
            <person name="Varghese N."/>
            <person name="Submissions S."/>
        </authorList>
    </citation>
    <scope>NUCLEOTIDE SEQUENCE [LARGE SCALE GENOMIC DNA]</scope>
    <source>
        <strain evidence="4">DSM 19945</strain>
    </source>
</reference>
<dbReference type="STRING" id="453582.SAMN05421580_1057"/>
<dbReference type="Gene3D" id="3.90.1200.10">
    <property type="match status" value="1"/>
</dbReference>
<dbReference type="PIRSF" id="PIRSF006221">
    <property type="entry name" value="Ketosamine-3-kinase"/>
    <property type="match status" value="1"/>
</dbReference>
<evidence type="ECO:0000256" key="1">
    <source>
        <dbReference type="ARBA" id="ARBA00009460"/>
    </source>
</evidence>
<keyword evidence="2" id="KW-0808">Transferase</keyword>
<proteinExistence type="inferred from homology"/>
<organism evidence="3 4">
    <name type="scientific">Rhodobacter aestuarii</name>
    <dbReference type="NCBI Taxonomy" id="453582"/>
    <lineage>
        <taxon>Bacteria</taxon>
        <taxon>Pseudomonadati</taxon>
        <taxon>Pseudomonadota</taxon>
        <taxon>Alphaproteobacteria</taxon>
        <taxon>Rhodobacterales</taxon>
        <taxon>Rhodobacter group</taxon>
        <taxon>Rhodobacter</taxon>
    </lineage>
</organism>
<dbReference type="PANTHER" id="PTHR12149:SF8">
    <property type="entry name" value="PROTEIN-RIBULOSAMINE 3-KINASE"/>
    <property type="match status" value="1"/>
</dbReference>
<dbReference type="PANTHER" id="PTHR12149">
    <property type="entry name" value="FRUCTOSAMINE 3 KINASE-RELATED PROTEIN"/>
    <property type="match status" value="1"/>
</dbReference>
<evidence type="ECO:0000313" key="3">
    <source>
        <dbReference type="EMBL" id="SIS79223.1"/>
    </source>
</evidence>
<dbReference type="InterPro" id="IPR011009">
    <property type="entry name" value="Kinase-like_dom_sf"/>
</dbReference>
<sequence length="268" mass="28395">MHPLVAHASAALGLGSCRVVPLHGGDLSEVVRLIPDTGPSIVAKSSPLAEAEAQMLRALAAAGVPAPTVLHAAPDFLVMEDLGTDTGLGQAWGPLGTALAQLHATTGADYGWACDYAFGSVVIQNTATEDWPSFWAKRRLMPFVPHVPIAYARRIEDLCPRLPQFLPAHPPAALLHGDLWAGNVMAQGARVTGLIDPACYYGDAEVDLAMLCLFGHPTPAFWEAYGAPAPGFDARRALYQLFPALVHVRLFGAGYLSLVTRCLEAVDA</sequence>
<protein>
    <submittedName>
        <fullName evidence="3">Fructosamine-3-kinase</fullName>
    </submittedName>
</protein>
<name>A0A1N7LZI2_9RHOB</name>
<dbReference type="InterPro" id="IPR016477">
    <property type="entry name" value="Fructo-/Ketosamine-3-kinase"/>
</dbReference>
<dbReference type="EMBL" id="FTOG01000005">
    <property type="protein sequence ID" value="SIS79223.1"/>
    <property type="molecule type" value="Genomic_DNA"/>
</dbReference>
<evidence type="ECO:0000256" key="2">
    <source>
        <dbReference type="PIRNR" id="PIRNR006221"/>
    </source>
</evidence>
<dbReference type="SUPFAM" id="SSF56112">
    <property type="entry name" value="Protein kinase-like (PK-like)"/>
    <property type="match status" value="1"/>
</dbReference>
<comment type="similarity">
    <text evidence="1 2">Belongs to the fructosamine kinase family.</text>
</comment>
<keyword evidence="4" id="KW-1185">Reference proteome</keyword>
<keyword evidence="2 3" id="KW-0418">Kinase</keyword>
<dbReference type="Pfam" id="PF03881">
    <property type="entry name" value="Fructosamin_kin"/>
    <property type="match status" value="1"/>
</dbReference>
<dbReference type="GO" id="GO:0016301">
    <property type="term" value="F:kinase activity"/>
    <property type="evidence" value="ECO:0007669"/>
    <property type="project" value="UniProtKB-UniRule"/>
</dbReference>
<gene>
    <name evidence="3" type="ORF">SAMN05421580_1057</name>
</gene>